<dbReference type="SMART" id="SM00306">
    <property type="entry name" value="HintN"/>
    <property type="match status" value="1"/>
</dbReference>
<dbReference type="SUPFAM" id="SSF51294">
    <property type="entry name" value="Hedgehog/intein (Hint) domain"/>
    <property type="match status" value="1"/>
</dbReference>
<dbReference type="PROSITE" id="PS50817">
    <property type="entry name" value="INTEIN_N_TER"/>
    <property type="match status" value="1"/>
</dbReference>
<sequence>MSQHDYQYAHGNPVNNTDPTGYFTLSEVVTGISFGAILVSVSSSLGYVGGQYANGGSISGDEALVMFDQWVAGYAHGVEGGITTAIRREDYGEVQEGDHGFLWNMGNLAGISTSFILGFKLPAALAGQMGATKWGTTFATGIAAAGEGYGIYEAGMGLADGQWDYTDVFNLLSLAPYAEIAVAGVANSLGTMRAANRAAGGVADDVGRAAGSVDDMLRSSQKTQMATDLPNPSACFVAGTEILTPEGEKDIEDIKVGDWVIADNPTTPGEIEKRQVLQTFVRETDVLVDLYVDGEVISTTEEHPFWVPDKGWVEAGDLQVGDLFQTEDGVIIDIDWIGKREGDFEVYNFEVEDFHTYFISDLEVLVHNADCKQGGKYTELTLPDKVIAEQGEIKIVHNYRSNDHSPAHVHITGGGPETRIKINGETMPGDPSPTNKQRKVIDENFPLIRNRLRKIIRWLKYNDLDE</sequence>
<evidence type="ECO:0000313" key="3">
    <source>
        <dbReference type="Proteomes" id="UP000664844"/>
    </source>
</evidence>
<dbReference type="PROSITE" id="PS50818">
    <property type="entry name" value="INTEIN_C_TER"/>
    <property type="match status" value="1"/>
</dbReference>
<dbReference type="InterPro" id="IPR036844">
    <property type="entry name" value="Hint_dom_sf"/>
</dbReference>
<dbReference type="CDD" id="cd00081">
    <property type="entry name" value="Hint"/>
    <property type="match status" value="1"/>
</dbReference>
<accession>A0ABS3FTU5</accession>
<dbReference type="InterPro" id="IPR006141">
    <property type="entry name" value="Intein_N"/>
</dbReference>
<evidence type="ECO:0000313" key="2">
    <source>
        <dbReference type="EMBL" id="MBO0350535.1"/>
    </source>
</evidence>
<comment type="caution">
    <text evidence="2">The sequence shown here is derived from an EMBL/GenBank/DDBJ whole genome shotgun (WGS) entry which is preliminary data.</text>
</comment>
<evidence type="ECO:0000259" key="1">
    <source>
        <dbReference type="SMART" id="SM00306"/>
    </source>
</evidence>
<dbReference type="Proteomes" id="UP000664844">
    <property type="component" value="Unassembled WGS sequence"/>
</dbReference>
<dbReference type="RefSeq" id="WP_207089008.1">
    <property type="nucleotide sequence ID" value="NZ_JAFLQW010000423.1"/>
</dbReference>
<protein>
    <submittedName>
        <fullName evidence="2">DUF4160 domain-containing protein</fullName>
    </submittedName>
</protein>
<dbReference type="Gene3D" id="2.170.16.10">
    <property type="entry name" value="Hedgehog/Intein (Hint) domain"/>
    <property type="match status" value="1"/>
</dbReference>
<reference evidence="2 3" key="1">
    <citation type="submission" date="2021-03" db="EMBL/GenBank/DDBJ databases">
        <title>Metabolic Capacity of the Antarctic Cyanobacterium Phormidium pseudopriestleyi that Sustains Oxygenic Photosynthesis in the Presence of Hydrogen Sulfide.</title>
        <authorList>
            <person name="Lumian J.E."/>
            <person name="Jungblut A.D."/>
            <person name="Dillon M.L."/>
            <person name="Hawes I."/>
            <person name="Doran P.T."/>
            <person name="Mackey T.J."/>
            <person name="Dick G.J."/>
            <person name="Grettenberger C.L."/>
            <person name="Sumner D.Y."/>
        </authorList>
    </citation>
    <scope>NUCLEOTIDE SEQUENCE [LARGE SCALE GENOMIC DNA]</scope>
    <source>
        <strain evidence="2 3">FRX01</strain>
    </source>
</reference>
<name>A0ABS3FTU5_9CYAN</name>
<dbReference type="Pfam" id="PF07591">
    <property type="entry name" value="PT-HINT"/>
    <property type="match status" value="1"/>
</dbReference>
<dbReference type="EMBL" id="JAFLQW010000423">
    <property type="protein sequence ID" value="MBO0350535.1"/>
    <property type="molecule type" value="Genomic_DNA"/>
</dbReference>
<proteinExistence type="predicted"/>
<keyword evidence="3" id="KW-1185">Reference proteome</keyword>
<gene>
    <name evidence="2" type="ORF">J0895_15810</name>
</gene>
<dbReference type="InterPro" id="IPR003587">
    <property type="entry name" value="Hint_dom_N"/>
</dbReference>
<dbReference type="InterPro" id="IPR030934">
    <property type="entry name" value="Intein_C"/>
</dbReference>
<organism evidence="2 3">
    <name type="scientific">Phormidium pseudopriestleyi FRX01</name>
    <dbReference type="NCBI Taxonomy" id="1759528"/>
    <lineage>
        <taxon>Bacteria</taxon>
        <taxon>Bacillati</taxon>
        <taxon>Cyanobacteriota</taxon>
        <taxon>Cyanophyceae</taxon>
        <taxon>Oscillatoriophycideae</taxon>
        <taxon>Oscillatoriales</taxon>
        <taxon>Oscillatoriaceae</taxon>
        <taxon>Phormidium</taxon>
    </lineage>
</organism>
<feature type="domain" description="Hint" evidence="1">
    <location>
        <begin position="233"/>
        <end position="328"/>
    </location>
</feature>